<keyword evidence="1" id="KW-0472">Membrane</keyword>
<dbReference type="EMBL" id="CP146016">
    <property type="protein sequence ID" value="WWQ61333.1"/>
    <property type="molecule type" value="Genomic_DNA"/>
</dbReference>
<dbReference type="AlphaFoldDB" id="A0AAX4L3U6"/>
<proteinExistence type="predicted"/>
<dbReference type="GeneID" id="89335990"/>
<name>A0AAX4L3U6_9CREN</name>
<feature type="transmembrane region" description="Helical" evidence="1">
    <location>
        <begin position="31"/>
        <end position="52"/>
    </location>
</feature>
<keyword evidence="1" id="KW-0812">Transmembrane</keyword>
<protein>
    <submittedName>
        <fullName evidence="2">Uncharacterized protein</fullName>
    </submittedName>
</protein>
<gene>
    <name evidence="2" type="ORF">V6M85_04440</name>
</gene>
<sequence length="58" mass="6110">MLPLIVLATATNTTTKAISTTIPPLVQTIEIFSYISIGLGALGVAIGVIIWLTSRRAK</sequence>
<evidence type="ECO:0000256" key="1">
    <source>
        <dbReference type="SAM" id="Phobius"/>
    </source>
</evidence>
<dbReference type="RefSeq" id="WP_338603500.1">
    <property type="nucleotide sequence ID" value="NZ_CP146016.1"/>
</dbReference>
<evidence type="ECO:0000313" key="3">
    <source>
        <dbReference type="Proteomes" id="UP001432202"/>
    </source>
</evidence>
<dbReference type="Proteomes" id="UP001432202">
    <property type="component" value="Chromosome"/>
</dbReference>
<accession>A0AAX4L3U6</accession>
<keyword evidence="1" id="KW-1133">Transmembrane helix</keyword>
<keyword evidence="3" id="KW-1185">Reference proteome</keyword>
<evidence type="ECO:0000313" key="2">
    <source>
        <dbReference type="EMBL" id="WWQ61333.1"/>
    </source>
</evidence>
<reference evidence="2 3" key="1">
    <citation type="submission" date="2024-02" db="EMBL/GenBank/DDBJ databases">
        <title>STSV induces naive adaptation in Sulfolobus.</title>
        <authorList>
            <person name="Xiang X."/>
            <person name="Song M."/>
        </authorList>
    </citation>
    <scope>NUCLEOTIDE SEQUENCE [LARGE SCALE GENOMIC DNA]</scope>
    <source>
        <strain evidence="2 3">RT2</strain>
    </source>
</reference>
<organism evidence="2 3">
    <name type="scientific">Sulfolobus tengchongensis</name>
    <dbReference type="NCBI Taxonomy" id="207809"/>
    <lineage>
        <taxon>Archaea</taxon>
        <taxon>Thermoproteota</taxon>
        <taxon>Thermoprotei</taxon>
        <taxon>Sulfolobales</taxon>
        <taxon>Sulfolobaceae</taxon>
        <taxon>Sulfolobus</taxon>
    </lineage>
</organism>